<evidence type="ECO:0000313" key="11">
    <source>
        <dbReference type="Proteomes" id="UP000708298"/>
    </source>
</evidence>
<keyword evidence="3 5" id="KW-0378">Hydrolase</keyword>
<evidence type="ECO:0000256" key="4">
    <source>
        <dbReference type="ARBA" id="ARBA00048267"/>
    </source>
</evidence>
<dbReference type="GO" id="GO:0008168">
    <property type="term" value="F:methyltransferase activity"/>
    <property type="evidence" value="ECO:0007669"/>
    <property type="project" value="UniProtKB-KW"/>
</dbReference>
<dbReference type="NCBIfam" id="NF001965">
    <property type="entry name" value="PRK00742.1"/>
    <property type="match status" value="1"/>
</dbReference>
<keyword evidence="10" id="KW-0489">Methyltransferase</keyword>
<accession>A0A963YTE1</accession>
<dbReference type="GO" id="GO:0006935">
    <property type="term" value="P:chemotaxis"/>
    <property type="evidence" value="ECO:0007669"/>
    <property type="project" value="UniProtKB-UniRule"/>
</dbReference>
<dbReference type="GO" id="GO:0000156">
    <property type="term" value="F:phosphorelay response regulator activity"/>
    <property type="evidence" value="ECO:0007669"/>
    <property type="project" value="InterPro"/>
</dbReference>
<proteinExistence type="inferred from homology"/>
<comment type="catalytic activity">
    <reaction evidence="5">
        <text>L-glutaminyl-[protein] + H2O = L-glutamyl-[protein] + NH4(+)</text>
        <dbReference type="Rhea" id="RHEA:16441"/>
        <dbReference type="Rhea" id="RHEA-COMP:10207"/>
        <dbReference type="Rhea" id="RHEA-COMP:10208"/>
        <dbReference type="ChEBI" id="CHEBI:15377"/>
        <dbReference type="ChEBI" id="CHEBI:28938"/>
        <dbReference type="ChEBI" id="CHEBI:29973"/>
        <dbReference type="ChEBI" id="CHEBI:30011"/>
        <dbReference type="EC" id="3.5.1.44"/>
    </reaction>
</comment>
<evidence type="ECO:0000256" key="7">
    <source>
        <dbReference type="PROSITE-ProRule" id="PRU00169"/>
    </source>
</evidence>
<comment type="function">
    <text evidence="5">Involved in chemotaxis. Part of a chemotaxis signal transduction system that modulates chemotaxis in response to various stimuli. Catalyzes the demethylation of specific methylglutamate residues introduced into the chemoreceptors (methyl-accepting chemotaxis proteins or MCP) by CheR. Also mediates the irreversible deamidation of specific glutamine residues to glutamic acid.</text>
</comment>
<dbReference type="InterPro" id="IPR000673">
    <property type="entry name" value="Sig_transdc_resp-reg_Me-estase"/>
</dbReference>
<dbReference type="PIRSF" id="PIRSF000876">
    <property type="entry name" value="RR_chemtxs_CheB"/>
    <property type="match status" value="1"/>
</dbReference>
<feature type="modified residue" description="4-aspartylphosphate" evidence="5 7">
    <location>
        <position position="50"/>
    </location>
</feature>
<dbReference type="PROSITE" id="PS50122">
    <property type="entry name" value="CHEB"/>
    <property type="match status" value="1"/>
</dbReference>
<organism evidence="10 11">
    <name type="scientific">Acidisoma silvae</name>
    <dbReference type="NCBI Taxonomy" id="2802396"/>
    <lineage>
        <taxon>Bacteria</taxon>
        <taxon>Pseudomonadati</taxon>
        <taxon>Pseudomonadota</taxon>
        <taxon>Alphaproteobacteria</taxon>
        <taxon>Acetobacterales</taxon>
        <taxon>Acidocellaceae</taxon>
        <taxon>Acidisoma</taxon>
    </lineage>
</organism>
<dbReference type="InterPro" id="IPR001789">
    <property type="entry name" value="Sig_transdc_resp-reg_receiver"/>
</dbReference>
<evidence type="ECO:0000313" key="10">
    <source>
        <dbReference type="EMBL" id="MCB8876192.1"/>
    </source>
</evidence>
<dbReference type="SUPFAM" id="SSF52172">
    <property type="entry name" value="CheY-like"/>
    <property type="match status" value="1"/>
</dbReference>
<keyword evidence="11" id="KW-1185">Reference proteome</keyword>
<comment type="caution">
    <text evidence="10">The sequence shown here is derived from an EMBL/GenBank/DDBJ whole genome shotgun (WGS) entry which is preliminary data.</text>
</comment>
<dbReference type="CDD" id="cd16432">
    <property type="entry name" value="CheB_Rec"/>
    <property type="match status" value="1"/>
</dbReference>
<dbReference type="InterPro" id="IPR011006">
    <property type="entry name" value="CheY-like_superfamily"/>
</dbReference>
<dbReference type="Gene3D" id="3.40.50.180">
    <property type="entry name" value="Methylesterase CheB, C-terminal domain"/>
    <property type="match status" value="1"/>
</dbReference>
<dbReference type="GO" id="GO:0005737">
    <property type="term" value="C:cytoplasm"/>
    <property type="evidence" value="ECO:0007669"/>
    <property type="project" value="UniProtKB-SubCell"/>
</dbReference>
<reference evidence="10" key="2">
    <citation type="submission" date="2021-01" db="EMBL/GenBank/DDBJ databases">
        <authorList>
            <person name="Mieszkin S."/>
            <person name="Pouder E."/>
            <person name="Alain K."/>
        </authorList>
    </citation>
    <scope>NUCLEOTIDE SEQUENCE</scope>
    <source>
        <strain evidence="10">HW T2.11</strain>
    </source>
</reference>
<comment type="domain">
    <text evidence="5">Contains a C-terminal catalytic domain, and an N-terminal region which modulates catalytic activity.</text>
</comment>
<evidence type="ECO:0000259" key="8">
    <source>
        <dbReference type="PROSITE" id="PS50110"/>
    </source>
</evidence>
<dbReference type="GO" id="GO:0032259">
    <property type="term" value="P:methylation"/>
    <property type="evidence" value="ECO:0007669"/>
    <property type="project" value="UniProtKB-KW"/>
</dbReference>
<reference evidence="10" key="1">
    <citation type="journal article" date="2021" name="Microorganisms">
        <title>Acidisoma silvae sp. nov. and Acidisomacellulosilytica sp. nov., Two Acidophilic Bacteria Isolated from Decaying Wood, Hydrolyzing Cellulose and Producing Poly-3-hydroxybutyrate.</title>
        <authorList>
            <person name="Mieszkin S."/>
            <person name="Pouder E."/>
            <person name="Uroz S."/>
            <person name="Simon-Colin C."/>
            <person name="Alain K."/>
        </authorList>
    </citation>
    <scope>NUCLEOTIDE SEQUENCE</scope>
    <source>
        <strain evidence="10">HW T2.11</strain>
    </source>
</reference>
<dbReference type="GO" id="GO:0050568">
    <property type="term" value="F:protein-glutamine glutaminase activity"/>
    <property type="evidence" value="ECO:0007669"/>
    <property type="project" value="UniProtKB-UniRule"/>
</dbReference>
<dbReference type="Pfam" id="PF00072">
    <property type="entry name" value="Response_reg"/>
    <property type="match status" value="1"/>
</dbReference>
<dbReference type="EC" id="3.1.1.61" evidence="5"/>
<keyword evidence="10" id="KW-0808">Transferase</keyword>
<comment type="catalytic activity">
    <reaction evidence="4 5">
        <text>[protein]-L-glutamate 5-O-methyl ester + H2O = L-glutamyl-[protein] + methanol + H(+)</text>
        <dbReference type="Rhea" id="RHEA:23236"/>
        <dbReference type="Rhea" id="RHEA-COMP:10208"/>
        <dbReference type="Rhea" id="RHEA-COMP:10311"/>
        <dbReference type="ChEBI" id="CHEBI:15377"/>
        <dbReference type="ChEBI" id="CHEBI:15378"/>
        <dbReference type="ChEBI" id="CHEBI:17790"/>
        <dbReference type="ChEBI" id="CHEBI:29973"/>
        <dbReference type="ChEBI" id="CHEBI:82795"/>
        <dbReference type="EC" id="3.1.1.61"/>
    </reaction>
</comment>
<evidence type="ECO:0000256" key="6">
    <source>
        <dbReference type="PROSITE-ProRule" id="PRU00050"/>
    </source>
</evidence>
<dbReference type="Proteomes" id="UP000708298">
    <property type="component" value="Unassembled WGS sequence"/>
</dbReference>
<dbReference type="PANTHER" id="PTHR42872">
    <property type="entry name" value="PROTEIN-GLUTAMATE METHYLESTERASE/PROTEIN-GLUTAMINE GLUTAMINASE"/>
    <property type="match status" value="1"/>
</dbReference>
<dbReference type="PROSITE" id="PS50110">
    <property type="entry name" value="RESPONSE_REGULATORY"/>
    <property type="match status" value="1"/>
</dbReference>
<dbReference type="AlphaFoldDB" id="A0A963YTE1"/>
<feature type="domain" description="CheB-type methylesterase" evidence="9">
    <location>
        <begin position="149"/>
        <end position="343"/>
    </location>
</feature>
<gene>
    <name evidence="5 10" type="primary">cheB</name>
    <name evidence="10" type="ORF">ASILVAE211_13450</name>
</gene>
<keyword evidence="5 7" id="KW-0597">Phosphoprotein</keyword>
<dbReference type="GO" id="GO:0008984">
    <property type="term" value="F:protein-glutamate methylesterase activity"/>
    <property type="evidence" value="ECO:0007669"/>
    <property type="project" value="UniProtKB-UniRule"/>
</dbReference>
<feature type="active site" evidence="5 6">
    <location>
        <position position="165"/>
    </location>
</feature>
<dbReference type="SUPFAM" id="SSF52738">
    <property type="entry name" value="Methylesterase CheB, C-terminal domain"/>
    <property type="match status" value="1"/>
</dbReference>
<feature type="domain" description="Response regulatory" evidence="8">
    <location>
        <begin position="1"/>
        <end position="117"/>
    </location>
</feature>
<dbReference type="Gene3D" id="3.40.50.2300">
    <property type="match status" value="1"/>
</dbReference>
<dbReference type="EMBL" id="JAESVB010000005">
    <property type="protein sequence ID" value="MCB8876192.1"/>
    <property type="molecule type" value="Genomic_DNA"/>
</dbReference>
<comment type="similarity">
    <text evidence="5">Belongs to the CheB family.</text>
</comment>
<dbReference type="PANTHER" id="PTHR42872:SF6">
    <property type="entry name" value="PROTEIN-GLUTAMATE METHYLESTERASE_PROTEIN-GLUTAMINE GLUTAMINASE"/>
    <property type="match status" value="1"/>
</dbReference>
<sequence length="346" mass="36107">MVVEDSPVIQGLLRMIIAADPRLEVCAVCPSGEAAIAALSEVCPDVISMDIRLPGMDGLEATRTIMSRMPTPIVVIADAVEDSSLRISMNALRSGALSVVEKPAGFSHVHHAEIAETICTQLFIMSQVPVIRQRPLRAPAVLSGQLPYPEPGRRRVPTIAGLVASTGGPAALARVLGGLPADFPIPILIVQHMGAAFMPGFAAWLDGIVPLQVGIATAGQMPMPGQVYVAPGDQHLTLSPDGTLRLGREAQVSSQRPSGTVLFRSLAEVCGARALGALLTGMGEDGAEGLLAMRHSGALTLTEDDSTAVVYGMPQAAVRIGASSLSLPLDRIADTMRRAVAEPASW</sequence>
<dbReference type="InterPro" id="IPR008248">
    <property type="entry name" value="CheB-like"/>
</dbReference>
<keyword evidence="1 5" id="KW-0963">Cytoplasm</keyword>
<comment type="PTM">
    <text evidence="5">Phosphorylated by CheA. Phosphorylation of the N-terminal regulatory domain activates the methylesterase activity.</text>
</comment>
<dbReference type="HAMAP" id="MF_00099">
    <property type="entry name" value="CheB_chemtxs"/>
    <property type="match status" value="1"/>
</dbReference>
<comment type="subcellular location">
    <subcellularLocation>
        <location evidence="5">Cytoplasm</location>
    </subcellularLocation>
</comment>
<dbReference type="CDD" id="cd17541">
    <property type="entry name" value="REC_CheB-like"/>
    <property type="match status" value="1"/>
</dbReference>
<protein>
    <recommendedName>
        <fullName evidence="5">Protein-glutamate methylesterase/protein-glutamine glutaminase</fullName>
        <ecNumber evidence="5">3.1.1.61</ecNumber>
        <ecNumber evidence="5">3.5.1.44</ecNumber>
    </recommendedName>
</protein>
<name>A0A963YTE1_9PROT</name>
<feature type="active site" evidence="5 6">
    <location>
        <position position="192"/>
    </location>
</feature>
<evidence type="ECO:0000256" key="2">
    <source>
        <dbReference type="ARBA" id="ARBA00022500"/>
    </source>
</evidence>
<dbReference type="InterPro" id="IPR035909">
    <property type="entry name" value="CheB_C"/>
</dbReference>
<keyword evidence="2 5" id="KW-0145">Chemotaxis</keyword>
<dbReference type="Pfam" id="PF01339">
    <property type="entry name" value="CheB_methylest"/>
    <property type="match status" value="1"/>
</dbReference>
<evidence type="ECO:0000256" key="5">
    <source>
        <dbReference type="HAMAP-Rule" id="MF_00099"/>
    </source>
</evidence>
<evidence type="ECO:0000259" key="9">
    <source>
        <dbReference type="PROSITE" id="PS50122"/>
    </source>
</evidence>
<dbReference type="SMART" id="SM00448">
    <property type="entry name" value="REC"/>
    <property type="match status" value="1"/>
</dbReference>
<evidence type="ECO:0000256" key="3">
    <source>
        <dbReference type="ARBA" id="ARBA00022801"/>
    </source>
</evidence>
<evidence type="ECO:0000256" key="1">
    <source>
        <dbReference type="ARBA" id="ARBA00022490"/>
    </source>
</evidence>
<dbReference type="EC" id="3.5.1.44" evidence="5"/>
<feature type="active site" evidence="5 6">
    <location>
        <position position="285"/>
    </location>
</feature>